<dbReference type="SUPFAM" id="SSF53335">
    <property type="entry name" value="S-adenosyl-L-methionine-dependent methyltransferases"/>
    <property type="match status" value="1"/>
</dbReference>
<dbReference type="GO" id="GO:0008168">
    <property type="term" value="F:methyltransferase activity"/>
    <property type="evidence" value="ECO:0007669"/>
    <property type="project" value="UniProtKB-KW"/>
</dbReference>
<gene>
    <name evidence="3" type="ORF">IBL26_09305</name>
</gene>
<dbReference type="InterPro" id="IPR029063">
    <property type="entry name" value="SAM-dependent_MTases_sf"/>
</dbReference>
<accession>A0ABR7RKI3</accession>
<evidence type="ECO:0000313" key="4">
    <source>
        <dbReference type="Proteomes" id="UP000626026"/>
    </source>
</evidence>
<protein>
    <submittedName>
        <fullName evidence="3">FkbM family methyltransferase</fullName>
    </submittedName>
</protein>
<evidence type="ECO:0000259" key="2">
    <source>
        <dbReference type="Pfam" id="PF05050"/>
    </source>
</evidence>
<keyword evidence="3" id="KW-0489">Methyltransferase</keyword>
<sequence length="453" mass="50679">MSVTRVFYDHGWHGINLEPNDDYFNLLQAARPRDINLKLGAGQASGQQVFHSIPGTGLSTFDAAVAARHRQDGWTVTEHTVETRTLAELCRLHRPTGPIHFLKIDVEGAEAEVLAGADFQAFRPWIVLVEATEPLSQEQSHAAWEAHLTTHGYQFVWFDGLNRFYLADEKMAELARHFRVQPNIFDGFVPAPVFQRQAEENYKAVLDAQAALHEAQVAHSSAQTSYQEELATSHARYEAELSEERQRAQAAWQRISETLNQQNQRATQLESRAATAERLVATFQAELHELSQAKAGLAQLLANEQRAVVEAHQSLQAAQARLAELHGSTSWRVTRPMRVLINLMRGQVKAKALAREVFRCGVRRVLGAPAGRRLAQKARATAPGLAQWFLLRYRAYEQNAAAVPPAYTTDPASYLPVPMAQACTLAVELDLSEEEARLYRSFASYRLSPQATR</sequence>
<proteinExistence type="predicted"/>
<keyword evidence="3" id="KW-0808">Transferase</keyword>
<dbReference type="Proteomes" id="UP000626026">
    <property type="component" value="Unassembled WGS sequence"/>
</dbReference>
<dbReference type="Gene3D" id="3.40.50.150">
    <property type="entry name" value="Vaccinia Virus protein VP39"/>
    <property type="match status" value="1"/>
</dbReference>
<organism evidence="3 4">
    <name type="scientific">Teichococcus aerophilus</name>
    <dbReference type="NCBI Taxonomy" id="1224513"/>
    <lineage>
        <taxon>Bacteria</taxon>
        <taxon>Pseudomonadati</taxon>
        <taxon>Pseudomonadota</taxon>
        <taxon>Alphaproteobacteria</taxon>
        <taxon>Acetobacterales</taxon>
        <taxon>Roseomonadaceae</taxon>
        <taxon>Roseomonas</taxon>
    </lineage>
</organism>
<feature type="domain" description="Methyltransferase FkbM" evidence="2">
    <location>
        <begin position="2"/>
        <end position="155"/>
    </location>
</feature>
<dbReference type="GO" id="GO:0032259">
    <property type="term" value="P:methylation"/>
    <property type="evidence" value="ECO:0007669"/>
    <property type="project" value="UniProtKB-KW"/>
</dbReference>
<name>A0ABR7RKI3_9PROT</name>
<feature type="coiled-coil region" evidence="1">
    <location>
        <begin position="227"/>
        <end position="321"/>
    </location>
</feature>
<evidence type="ECO:0000256" key="1">
    <source>
        <dbReference type="SAM" id="Coils"/>
    </source>
</evidence>
<evidence type="ECO:0000313" key="3">
    <source>
        <dbReference type="EMBL" id="MBC9207029.1"/>
    </source>
</evidence>
<reference evidence="3 4" key="1">
    <citation type="journal article" date="2013" name="Int. J. Syst. Evol. Microbiol.">
        <title>Roseomonas aerophila sp. nov., isolated from air.</title>
        <authorList>
            <person name="Kim S.J."/>
            <person name="Weon H.Y."/>
            <person name="Ahn J.H."/>
            <person name="Hong S.B."/>
            <person name="Seok S.J."/>
            <person name="Whang K.S."/>
            <person name="Kwon S.W."/>
        </authorList>
    </citation>
    <scope>NUCLEOTIDE SEQUENCE [LARGE SCALE GENOMIC DNA]</scope>
    <source>
        <strain evidence="3 4">NBRC 108923</strain>
    </source>
</reference>
<dbReference type="InterPro" id="IPR006342">
    <property type="entry name" value="FkbM_mtfrase"/>
</dbReference>
<dbReference type="EMBL" id="JACTVA010000012">
    <property type="protein sequence ID" value="MBC9207029.1"/>
    <property type="molecule type" value="Genomic_DNA"/>
</dbReference>
<dbReference type="NCBIfam" id="TIGR01444">
    <property type="entry name" value="fkbM_fam"/>
    <property type="match status" value="1"/>
</dbReference>
<keyword evidence="1" id="KW-0175">Coiled coil</keyword>
<comment type="caution">
    <text evidence="3">The sequence shown here is derived from an EMBL/GenBank/DDBJ whole genome shotgun (WGS) entry which is preliminary data.</text>
</comment>
<dbReference type="Pfam" id="PF05050">
    <property type="entry name" value="Methyltransf_21"/>
    <property type="match status" value="1"/>
</dbReference>
<keyword evidence="4" id="KW-1185">Reference proteome</keyword>